<dbReference type="PANTHER" id="PTHR31623">
    <property type="entry name" value="F21J9.9"/>
    <property type="match status" value="1"/>
</dbReference>
<name>A0AAW0L016_QUESU</name>
<evidence type="ECO:0000313" key="5">
    <source>
        <dbReference type="Proteomes" id="UP000237347"/>
    </source>
</evidence>
<sequence>MVTEMKFEIMSRKTIKPSIPTPHQHRTFSLSLWTKSFPQYIVQPFSSIPQTPMKKQSSRLQNSLSKTLVHFYPMAGRLNDTASIECNDQGAYFVEAQNQSVFICIWKKSLII</sequence>
<organism evidence="4 5">
    <name type="scientific">Quercus suber</name>
    <name type="common">Cork oak</name>
    <dbReference type="NCBI Taxonomy" id="58331"/>
    <lineage>
        <taxon>Eukaryota</taxon>
        <taxon>Viridiplantae</taxon>
        <taxon>Streptophyta</taxon>
        <taxon>Embryophyta</taxon>
        <taxon>Tracheophyta</taxon>
        <taxon>Spermatophyta</taxon>
        <taxon>Magnoliopsida</taxon>
        <taxon>eudicotyledons</taxon>
        <taxon>Gunneridae</taxon>
        <taxon>Pentapetalae</taxon>
        <taxon>rosids</taxon>
        <taxon>fabids</taxon>
        <taxon>Fagales</taxon>
        <taxon>Fagaceae</taxon>
        <taxon>Quercus</taxon>
    </lineage>
</organism>
<dbReference type="Proteomes" id="UP000237347">
    <property type="component" value="Unassembled WGS sequence"/>
</dbReference>
<evidence type="ECO:0000256" key="2">
    <source>
        <dbReference type="ARBA" id="ARBA00022679"/>
    </source>
</evidence>
<keyword evidence="5" id="KW-1185">Reference proteome</keyword>
<dbReference type="InterPro" id="IPR023213">
    <property type="entry name" value="CAT-like_dom_sf"/>
</dbReference>
<dbReference type="Gene3D" id="3.30.559.10">
    <property type="entry name" value="Chloramphenicol acetyltransferase-like domain"/>
    <property type="match status" value="1"/>
</dbReference>
<evidence type="ECO:0000256" key="3">
    <source>
        <dbReference type="ARBA" id="ARBA00023315"/>
    </source>
</evidence>
<dbReference type="AlphaFoldDB" id="A0AAW0L016"/>
<dbReference type="GO" id="GO:0016746">
    <property type="term" value="F:acyltransferase activity"/>
    <property type="evidence" value="ECO:0007669"/>
    <property type="project" value="UniProtKB-KW"/>
</dbReference>
<evidence type="ECO:0000313" key="4">
    <source>
        <dbReference type="EMBL" id="KAK7844884.1"/>
    </source>
</evidence>
<keyword evidence="3" id="KW-0012">Acyltransferase</keyword>
<keyword evidence="2" id="KW-0808">Transferase</keyword>
<dbReference type="Pfam" id="PF02458">
    <property type="entry name" value="Transferase"/>
    <property type="match status" value="1"/>
</dbReference>
<evidence type="ECO:0000256" key="1">
    <source>
        <dbReference type="ARBA" id="ARBA00009861"/>
    </source>
</evidence>
<protein>
    <submittedName>
        <fullName evidence="4">Salutaridinol 7-o-acetyltransferase</fullName>
    </submittedName>
</protein>
<gene>
    <name evidence="4" type="primary">SALAT_3</name>
    <name evidence="4" type="ORF">CFP56_010218</name>
</gene>
<comment type="similarity">
    <text evidence="1">Belongs to the plant acyltransferase family.</text>
</comment>
<comment type="caution">
    <text evidence="4">The sequence shown here is derived from an EMBL/GenBank/DDBJ whole genome shotgun (WGS) entry which is preliminary data.</text>
</comment>
<accession>A0AAW0L016</accession>
<proteinExistence type="inferred from homology"/>
<dbReference type="PANTHER" id="PTHR31623:SF128">
    <property type="entry name" value="SALUTARIDINOL 7-O-ACETYLTRANSFERASE-LIKE"/>
    <property type="match status" value="1"/>
</dbReference>
<reference evidence="4 5" key="1">
    <citation type="journal article" date="2018" name="Sci. Data">
        <title>The draft genome sequence of cork oak.</title>
        <authorList>
            <person name="Ramos A.M."/>
            <person name="Usie A."/>
            <person name="Barbosa P."/>
            <person name="Barros P.M."/>
            <person name="Capote T."/>
            <person name="Chaves I."/>
            <person name="Simoes F."/>
            <person name="Abreu I."/>
            <person name="Carrasquinho I."/>
            <person name="Faro C."/>
            <person name="Guimaraes J.B."/>
            <person name="Mendonca D."/>
            <person name="Nobrega F."/>
            <person name="Rodrigues L."/>
            <person name="Saibo N.J.M."/>
            <person name="Varela M.C."/>
            <person name="Egas C."/>
            <person name="Matos J."/>
            <person name="Miguel C.M."/>
            <person name="Oliveira M.M."/>
            <person name="Ricardo C.P."/>
            <person name="Goncalves S."/>
        </authorList>
    </citation>
    <scope>NUCLEOTIDE SEQUENCE [LARGE SCALE GENOMIC DNA]</scope>
    <source>
        <strain evidence="5">cv. HL8</strain>
    </source>
</reference>
<dbReference type="EMBL" id="PKMF04000178">
    <property type="protein sequence ID" value="KAK7844884.1"/>
    <property type="molecule type" value="Genomic_DNA"/>
</dbReference>